<evidence type="ECO:0000313" key="1">
    <source>
        <dbReference type="EMBL" id="CAB4672344.1"/>
    </source>
</evidence>
<proteinExistence type="predicted"/>
<accession>A0A6J6MHM9</accession>
<protein>
    <submittedName>
        <fullName evidence="1">Unannotated protein</fullName>
    </submittedName>
</protein>
<gene>
    <name evidence="1" type="ORF">UFOPK2242_01527</name>
</gene>
<reference evidence="1" key="1">
    <citation type="submission" date="2020-05" db="EMBL/GenBank/DDBJ databases">
        <authorList>
            <person name="Chiriac C."/>
            <person name="Salcher M."/>
            <person name="Ghai R."/>
            <person name="Kavagutti S V."/>
        </authorList>
    </citation>
    <scope>NUCLEOTIDE SEQUENCE</scope>
</reference>
<dbReference type="AlphaFoldDB" id="A0A6J6MHM9"/>
<organism evidence="1">
    <name type="scientific">freshwater metagenome</name>
    <dbReference type="NCBI Taxonomy" id="449393"/>
    <lineage>
        <taxon>unclassified sequences</taxon>
        <taxon>metagenomes</taxon>
        <taxon>ecological metagenomes</taxon>
    </lineage>
</organism>
<dbReference type="EMBL" id="CAEZWM010000251">
    <property type="protein sequence ID" value="CAB4672344.1"/>
    <property type="molecule type" value="Genomic_DNA"/>
</dbReference>
<name>A0A6J6MHM9_9ZZZZ</name>
<sequence length="164" mass="17604">MKPPDEDLLLGIPQQIAESDDPADDGINLSTLIKAGLQSAAPPDAGSMDHLCRCIDVSRALRTAYTKEWRRLDGSLEAPIELWIGTIALLLSSCERSLDDHKGDGRGLKYLNSALKALDLTLNLNPALNGVEGTEQPLQAMQIACLQRLANTLLATAITEKASS</sequence>